<keyword evidence="7" id="KW-0762">Sugar transport</keyword>
<evidence type="ECO:0000256" key="3">
    <source>
        <dbReference type="ARBA" id="ARBA00022989"/>
    </source>
</evidence>
<comment type="subcellular location">
    <subcellularLocation>
        <location evidence="1">Membrane</location>
        <topology evidence="1">Multi-pass membrane protein</topology>
    </subcellularLocation>
</comment>
<dbReference type="Pfam" id="PF00083">
    <property type="entry name" value="Sugar_tr"/>
    <property type="match status" value="1"/>
</dbReference>
<keyword evidence="4 5" id="KW-0472">Membrane</keyword>
<evidence type="ECO:0000313" key="7">
    <source>
        <dbReference type="EMBL" id="KOB67145.1"/>
    </source>
</evidence>
<feature type="domain" description="Major facilitator superfamily (MFS) profile" evidence="6">
    <location>
        <begin position="1"/>
        <end position="252"/>
    </location>
</feature>
<feature type="transmembrane region" description="Helical" evidence="5">
    <location>
        <begin position="228"/>
        <end position="248"/>
    </location>
</feature>
<dbReference type="AlphaFoldDB" id="A0A0L7KVL6"/>
<dbReference type="SUPFAM" id="SSF103473">
    <property type="entry name" value="MFS general substrate transporter"/>
    <property type="match status" value="1"/>
</dbReference>
<evidence type="ECO:0000259" key="6">
    <source>
        <dbReference type="PROSITE" id="PS50850"/>
    </source>
</evidence>
<dbReference type="GO" id="GO:0016020">
    <property type="term" value="C:membrane"/>
    <property type="evidence" value="ECO:0007669"/>
    <property type="project" value="UniProtKB-SubCell"/>
</dbReference>
<keyword evidence="2 5" id="KW-0812">Transmembrane</keyword>
<dbReference type="InterPro" id="IPR050549">
    <property type="entry name" value="MFS_Trehalose_Transporter"/>
</dbReference>
<feature type="non-terminal residue" evidence="7">
    <location>
        <position position="1"/>
    </location>
</feature>
<keyword evidence="8" id="KW-1185">Reference proteome</keyword>
<evidence type="ECO:0000256" key="1">
    <source>
        <dbReference type="ARBA" id="ARBA00004141"/>
    </source>
</evidence>
<comment type="caution">
    <text evidence="7">The sequence shown here is derived from an EMBL/GenBank/DDBJ whole genome shotgun (WGS) entry which is preliminary data.</text>
</comment>
<proteinExistence type="predicted"/>
<dbReference type="InterPro" id="IPR020846">
    <property type="entry name" value="MFS_dom"/>
</dbReference>
<dbReference type="GO" id="GO:0022857">
    <property type="term" value="F:transmembrane transporter activity"/>
    <property type="evidence" value="ECO:0007669"/>
    <property type="project" value="InterPro"/>
</dbReference>
<keyword evidence="7" id="KW-0813">Transport</keyword>
<evidence type="ECO:0000256" key="2">
    <source>
        <dbReference type="ARBA" id="ARBA00022692"/>
    </source>
</evidence>
<dbReference type="InterPro" id="IPR036259">
    <property type="entry name" value="MFS_trans_sf"/>
</dbReference>
<dbReference type="PANTHER" id="PTHR48021:SF1">
    <property type="entry name" value="GH07001P-RELATED"/>
    <property type="match status" value="1"/>
</dbReference>
<name>A0A0L7KVL6_OPEBR</name>
<dbReference type="PROSITE" id="PS50850">
    <property type="entry name" value="MFS"/>
    <property type="match status" value="1"/>
</dbReference>
<organism evidence="7 8">
    <name type="scientific">Operophtera brumata</name>
    <name type="common">Winter moth</name>
    <name type="synonym">Phalaena brumata</name>
    <dbReference type="NCBI Taxonomy" id="104452"/>
    <lineage>
        <taxon>Eukaryota</taxon>
        <taxon>Metazoa</taxon>
        <taxon>Ecdysozoa</taxon>
        <taxon>Arthropoda</taxon>
        <taxon>Hexapoda</taxon>
        <taxon>Insecta</taxon>
        <taxon>Pterygota</taxon>
        <taxon>Neoptera</taxon>
        <taxon>Endopterygota</taxon>
        <taxon>Lepidoptera</taxon>
        <taxon>Glossata</taxon>
        <taxon>Ditrysia</taxon>
        <taxon>Geometroidea</taxon>
        <taxon>Geometridae</taxon>
        <taxon>Larentiinae</taxon>
        <taxon>Operophtera</taxon>
    </lineage>
</organism>
<sequence length="281" mass="31077">LILAHTSGNLFLYVIGDMMSYRPVLWVCLALPTEATRVLAWLRCKQEDDMAVVTEMDDIKREQKHDDESSRFVLKAILTDKILFRAFRIAIVIALAREVCGAIPVLNFAGEIFARASEGSGLVLTPNQQAMMLGAVQVAGSAVASTSWFLAKNYSIYAPDWIPVATLCLCIFCDSSGLQPLSVIITGEMFSFKYRGTVMATAMALASISDFIQMLFFKPLANTVGIHVAFYFFGFICILAAIYVILVVPETKMRTVSEIQSSLKTKKEKQKDLDKIKSAEA</sequence>
<protein>
    <submittedName>
        <fullName evidence="7">Putative sugar transporter</fullName>
    </submittedName>
</protein>
<keyword evidence="3 5" id="KW-1133">Transmembrane helix</keyword>
<reference evidence="7 8" key="1">
    <citation type="journal article" date="2015" name="Genome Biol. Evol.">
        <title>The genome of winter moth (Operophtera brumata) provides a genomic perspective on sexual dimorphism and phenology.</title>
        <authorList>
            <person name="Derks M.F."/>
            <person name="Smit S."/>
            <person name="Salis L."/>
            <person name="Schijlen E."/>
            <person name="Bossers A."/>
            <person name="Mateman C."/>
            <person name="Pijl A.S."/>
            <person name="de Ridder D."/>
            <person name="Groenen M.A."/>
            <person name="Visser M.E."/>
            <person name="Megens H.J."/>
        </authorList>
    </citation>
    <scope>NUCLEOTIDE SEQUENCE [LARGE SCALE GENOMIC DNA]</scope>
    <source>
        <strain evidence="7">WM2013NL</strain>
        <tissue evidence="7">Head and thorax</tissue>
    </source>
</reference>
<dbReference type="STRING" id="104452.A0A0L7KVL6"/>
<gene>
    <name evidence="7" type="ORF">OBRU01_20224</name>
</gene>
<evidence type="ECO:0000313" key="8">
    <source>
        <dbReference type="Proteomes" id="UP000037510"/>
    </source>
</evidence>
<dbReference type="Gene3D" id="1.20.1250.20">
    <property type="entry name" value="MFS general substrate transporter like domains"/>
    <property type="match status" value="1"/>
</dbReference>
<dbReference type="InterPro" id="IPR005828">
    <property type="entry name" value="MFS_sugar_transport-like"/>
</dbReference>
<accession>A0A0L7KVL6</accession>
<evidence type="ECO:0000256" key="4">
    <source>
        <dbReference type="ARBA" id="ARBA00023136"/>
    </source>
</evidence>
<dbReference type="Proteomes" id="UP000037510">
    <property type="component" value="Unassembled WGS sequence"/>
</dbReference>
<dbReference type="EMBL" id="JTDY01005298">
    <property type="protein sequence ID" value="KOB67145.1"/>
    <property type="molecule type" value="Genomic_DNA"/>
</dbReference>
<dbReference type="PANTHER" id="PTHR48021">
    <property type="match status" value="1"/>
</dbReference>
<evidence type="ECO:0000256" key="5">
    <source>
        <dbReference type="SAM" id="Phobius"/>
    </source>
</evidence>